<dbReference type="PATRIC" id="fig|1129367.4.peg.3593"/>
<dbReference type="EMBL" id="AUXW01000162">
    <property type="protein sequence ID" value="KKE82509.1"/>
    <property type="molecule type" value="Genomic_DNA"/>
</dbReference>
<organism evidence="1 2">
    <name type="scientific">Pseudoalteromonas luteoviolacea S4054</name>
    <dbReference type="NCBI Taxonomy" id="1129367"/>
    <lineage>
        <taxon>Bacteria</taxon>
        <taxon>Pseudomonadati</taxon>
        <taxon>Pseudomonadota</taxon>
        <taxon>Gammaproteobacteria</taxon>
        <taxon>Alteromonadales</taxon>
        <taxon>Pseudoalteromonadaceae</taxon>
        <taxon>Pseudoalteromonas</taxon>
    </lineage>
</organism>
<accession>A0A0F6AAT8</accession>
<evidence type="ECO:0000313" key="1">
    <source>
        <dbReference type="EMBL" id="KKE82509.1"/>
    </source>
</evidence>
<evidence type="ECO:0000313" key="2">
    <source>
        <dbReference type="Proteomes" id="UP000033434"/>
    </source>
</evidence>
<comment type="caution">
    <text evidence="1">The sequence shown here is derived from an EMBL/GenBank/DDBJ whole genome shotgun (WGS) entry which is preliminary data.</text>
</comment>
<reference evidence="1 2" key="1">
    <citation type="journal article" date="2015" name="BMC Genomics">
        <title>Genome mining reveals unlocked bioactive potential of marine Gram-negative bacteria.</title>
        <authorList>
            <person name="Machado H."/>
            <person name="Sonnenschein E.C."/>
            <person name="Melchiorsen J."/>
            <person name="Gram L."/>
        </authorList>
    </citation>
    <scope>NUCLEOTIDE SEQUENCE [LARGE SCALE GENOMIC DNA]</scope>
    <source>
        <strain evidence="1 2">S4054</strain>
    </source>
</reference>
<protein>
    <submittedName>
        <fullName evidence="1">Uncharacterized protein</fullName>
    </submittedName>
</protein>
<proteinExistence type="predicted"/>
<gene>
    <name evidence="1" type="ORF">N479_18045</name>
</gene>
<dbReference type="Proteomes" id="UP000033434">
    <property type="component" value="Unassembled WGS sequence"/>
</dbReference>
<dbReference type="AlphaFoldDB" id="A0A0F6AAT8"/>
<name>A0A0F6AAT8_9GAMM</name>
<sequence>MLLDKLIELNQVALELGLLMLIPENGKKSPF</sequence>